<name>A0A4U5PGS9_STECR</name>
<dbReference type="Proteomes" id="UP000298663">
    <property type="component" value="Unassembled WGS sequence"/>
</dbReference>
<organism evidence="1 2">
    <name type="scientific">Steinernema carpocapsae</name>
    <name type="common">Entomopathogenic nematode</name>
    <dbReference type="NCBI Taxonomy" id="34508"/>
    <lineage>
        <taxon>Eukaryota</taxon>
        <taxon>Metazoa</taxon>
        <taxon>Ecdysozoa</taxon>
        <taxon>Nematoda</taxon>
        <taxon>Chromadorea</taxon>
        <taxon>Rhabditida</taxon>
        <taxon>Tylenchina</taxon>
        <taxon>Panagrolaimomorpha</taxon>
        <taxon>Strongyloidoidea</taxon>
        <taxon>Steinernematidae</taxon>
        <taxon>Steinernema</taxon>
    </lineage>
</organism>
<proteinExistence type="predicted"/>
<evidence type="ECO:0000313" key="2">
    <source>
        <dbReference type="Proteomes" id="UP000298663"/>
    </source>
</evidence>
<evidence type="ECO:0000313" key="1">
    <source>
        <dbReference type="EMBL" id="TKR95728.1"/>
    </source>
</evidence>
<comment type="caution">
    <text evidence="1">The sequence shown here is derived from an EMBL/GenBank/DDBJ whole genome shotgun (WGS) entry which is preliminary data.</text>
</comment>
<dbReference type="EMBL" id="AZBU02000002">
    <property type="protein sequence ID" value="TKR95728.1"/>
    <property type="molecule type" value="Genomic_DNA"/>
</dbReference>
<reference evidence="1 2" key="1">
    <citation type="journal article" date="2015" name="Genome Biol.">
        <title>Comparative genomics of Steinernema reveals deeply conserved gene regulatory networks.</title>
        <authorList>
            <person name="Dillman A.R."/>
            <person name="Macchietto M."/>
            <person name="Porter C.F."/>
            <person name="Rogers A."/>
            <person name="Williams B."/>
            <person name="Antoshechkin I."/>
            <person name="Lee M.M."/>
            <person name="Goodwin Z."/>
            <person name="Lu X."/>
            <person name="Lewis E.E."/>
            <person name="Goodrich-Blair H."/>
            <person name="Stock S.P."/>
            <person name="Adams B.J."/>
            <person name="Sternberg P.W."/>
            <person name="Mortazavi A."/>
        </authorList>
    </citation>
    <scope>NUCLEOTIDE SEQUENCE [LARGE SCALE GENOMIC DNA]</scope>
    <source>
        <strain evidence="1 2">ALL</strain>
    </source>
</reference>
<protein>
    <submittedName>
        <fullName evidence="1">Uncharacterized protein</fullName>
    </submittedName>
</protein>
<sequence>MFLRSSSLQIRYKSSREVNAHPHLRLHAFRRCLGPTGFATAMTSKSESQMPNRQRLWAFLGFIDYTHKLEPNNA</sequence>
<gene>
    <name evidence="1" type="ORF">L596_009856</name>
</gene>
<dbReference type="AlphaFoldDB" id="A0A4U5PGS9"/>
<accession>A0A4U5PGS9</accession>
<reference evidence="1 2" key="2">
    <citation type="journal article" date="2019" name="G3 (Bethesda)">
        <title>Hybrid Assembly of the Genome of the Entomopathogenic Nematode Steinernema carpocapsae Identifies the X-Chromosome.</title>
        <authorList>
            <person name="Serra L."/>
            <person name="Macchietto M."/>
            <person name="Macias-Munoz A."/>
            <person name="McGill C.J."/>
            <person name="Rodriguez I.M."/>
            <person name="Rodriguez B."/>
            <person name="Murad R."/>
            <person name="Mortazavi A."/>
        </authorList>
    </citation>
    <scope>NUCLEOTIDE SEQUENCE [LARGE SCALE GENOMIC DNA]</scope>
    <source>
        <strain evidence="1 2">ALL</strain>
    </source>
</reference>
<keyword evidence="2" id="KW-1185">Reference proteome</keyword>